<dbReference type="InterPro" id="IPR017853">
    <property type="entry name" value="GH"/>
</dbReference>
<protein>
    <recommendedName>
        <fullName evidence="14">Beta-mannosidase B</fullName>
        <ecNumber evidence="6">3.2.1.25</ecNumber>
    </recommendedName>
    <alternativeName>
        <fullName evidence="15">Mannanase B</fullName>
    </alternativeName>
</protein>
<evidence type="ECO:0000259" key="18">
    <source>
        <dbReference type="Pfam" id="PF17786"/>
    </source>
</evidence>
<evidence type="ECO:0000256" key="8">
    <source>
        <dbReference type="ARBA" id="ARBA00022729"/>
    </source>
</evidence>
<keyword evidence="9" id="KW-0378">Hydrolase</keyword>
<dbReference type="SUPFAM" id="SSF49785">
    <property type="entry name" value="Galactose-binding domain-like"/>
    <property type="match status" value="1"/>
</dbReference>
<evidence type="ECO:0000256" key="4">
    <source>
        <dbReference type="ARBA" id="ARBA00004740"/>
    </source>
</evidence>
<dbReference type="InterPro" id="IPR041625">
    <property type="entry name" value="Beta-mannosidase_Ig"/>
</dbReference>
<evidence type="ECO:0000256" key="14">
    <source>
        <dbReference type="ARBA" id="ARBA00041069"/>
    </source>
</evidence>
<keyword evidence="12" id="KW-0326">Glycosidase</keyword>
<dbReference type="GO" id="GO:0005975">
    <property type="term" value="P:carbohydrate metabolic process"/>
    <property type="evidence" value="ECO:0007669"/>
    <property type="project" value="InterPro"/>
</dbReference>
<dbReference type="FunFam" id="2.60.120.260:FF:000060">
    <property type="entry name" value="Probable beta-mannosidase"/>
    <property type="match status" value="1"/>
</dbReference>
<evidence type="ECO:0000256" key="15">
    <source>
        <dbReference type="ARBA" id="ARBA00041614"/>
    </source>
</evidence>
<dbReference type="InterPro" id="IPR054593">
    <property type="entry name" value="Beta-mannosidase-like_N2"/>
</dbReference>
<dbReference type="Gene3D" id="3.20.20.80">
    <property type="entry name" value="Glycosidases"/>
    <property type="match status" value="1"/>
</dbReference>
<keyword evidence="8" id="KW-0732">Signal</keyword>
<name>A0A1H4BYS5_XYLRU</name>
<dbReference type="Gene3D" id="2.60.40.10">
    <property type="entry name" value="Immunoglobulins"/>
    <property type="match status" value="3"/>
</dbReference>
<dbReference type="GO" id="GO:0004567">
    <property type="term" value="F:beta-mannosidase activity"/>
    <property type="evidence" value="ECO:0007669"/>
    <property type="project" value="UniProtKB-EC"/>
</dbReference>
<dbReference type="Pfam" id="PF17786">
    <property type="entry name" value="Mannosidase_ig"/>
    <property type="match status" value="1"/>
</dbReference>
<evidence type="ECO:0000256" key="9">
    <source>
        <dbReference type="ARBA" id="ARBA00022801"/>
    </source>
</evidence>
<evidence type="ECO:0000259" key="16">
    <source>
        <dbReference type="Pfam" id="PF00703"/>
    </source>
</evidence>
<evidence type="ECO:0000256" key="12">
    <source>
        <dbReference type="ARBA" id="ARBA00023295"/>
    </source>
</evidence>
<dbReference type="InterPro" id="IPR008979">
    <property type="entry name" value="Galactose-bd-like_sf"/>
</dbReference>
<dbReference type="PANTHER" id="PTHR43730:SF1">
    <property type="entry name" value="BETA-MANNOSIDASE"/>
    <property type="match status" value="1"/>
</dbReference>
<dbReference type="SUPFAM" id="SSF51445">
    <property type="entry name" value="(Trans)glycosidases"/>
    <property type="match status" value="1"/>
</dbReference>
<dbReference type="Gene3D" id="2.60.120.260">
    <property type="entry name" value="Galactose-binding domain-like"/>
    <property type="match status" value="1"/>
</dbReference>
<evidence type="ECO:0000256" key="7">
    <source>
        <dbReference type="ARBA" id="ARBA00022525"/>
    </source>
</evidence>
<sequence>MEKRCIFLIVTIFCFLGIMANNVQRVELRSDWQFKQVRQGNWLPAIVPGTVHTDLMANGIIPDPFIGLNERGVQWIDKEDWIYRTAFGVDESIFSKHNVWIEFDGLDTYADVYLNDSLIIKADNMFRRWKADIRQLLKRSDNELKVYFHSPVKVDVPKWDALPYHYEAANDQSENGGLFDKKISIFARKAGYHYGWDWGPRLVTSGIWRKVSLVAWNDVRITDVYTEQPLVSKAKAKIRQTIEIFADADGMAMVQTTDHAGNNYADKKVKLEKGVNTVTLEFCINKPKLWWCNGLGKPNLYTFNVKVQKDDSSDTYTQRTGIRFIKLLTQKDEWGQEFCFELNGVRVFMKGADYIPCDNFLPRVTKSVYEKTIQDAVDVNMNMLRVWGGGIYEDDYFYELCDEKGILIWQDFMFACSLYPASGALLENIRQEAIDNVRRLRNHPCIALWCGNNECQDGWYNWGWKKRLEDQKPEYAEKVWKEYEDLFYHLLPEVVGKYHSAIAYWPSSPFGGYGHGSIETSGDYHYWAVWHAKKPISEYNNTRFRFCSEYGMQSFPEFESVKQFAPQPNDWDIYSDVMMSHQRGGMHANQLIESYLLSEYKRPKDFESLLYVGQLMQGDAMKTAIESHRREKGYCWGTLLWQINDCWPVASWATRDYYGRWKAAHYLMRNSYRDILVSPIEKDGNLQVYIVNDRLTSTSGQLSIKVLDMDGAVRNQHTKQVRVPANVSKNVFSVPVKQLLNHEQTDQVVILAEFTDREHYGNIYYLKPPKDVKFKKSAVVYQMIKVVDGYRLVISADKVARGVFLSLDGTDNFFSDNYFDLIPGAKKQVYVKTDLNEDDFRKQLKITILNNI</sequence>
<dbReference type="Proteomes" id="UP000182257">
    <property type="component" value="Unassembled WGS sequence"/>
</dbReference>
<accession>A0A1H4BYS5</accession>
<evidence type="ECO:0000256" key="13">
    <source>
        <dbReference type="ARBA" id="ARBA00038429"/>
    </source>
</evidence>
<evidence type="ECO:0000256" key="1">
    <source>
        <dbReference type="ARBA" id="ARBA00000829"/>
    </source>
</evidence>
<dbReference type="GO" id="GO:0005576">
    <property type="term" value="C:extracellular region"/>
    <property type="evidence" value="ECO:0007669"/>
    <property type="project" value="UniProtKB-SubCell"/>
</dbReference>
<evidence type="ECO:0000256" key="2">
    <source>
        <dbReference type="ARBA" id="ARBA00004371"/>
    </source>
</evidence>
<gene>
    <name evidence="20" type="ORF">SAMN05216462_1684</name>
</gene>
<keyword evidence="11" id="KW-0458">Lysosome</keyword>
<dbReference type="InterPro" id="IPR050887">
    <property type="entry name" value="Beta-mannosidase_GH2"/>
</dbReference>
<evidence type="ECO:0000256" key="10">
    <source>
        <dbReference type="ARBA" id="ARBA00023180"/>
    </source>
</evidence>
<evidence type="ECO:0000256" key="3">
    <source>
        <dbReference type="ARBA" id="ARBA00004613"/>
    </source>
</evidence>
<comment type="similarity">
    <text evidence="13">Belongs to the glycosyl hydrolase 2 family. Beta-mannosidase B subfamily.</text>
</comment>
<feature type="domain" description="Mannosidase Ig/CBM-like" evidence="18">
    <location>
        <begin position="684"/>
        <end position="771"/>
    </location>
</feature>
<dbReference type="FunFam" id="3.20.20.80:FF:000050">
    <property type="entry name" value="Beta-mannosidase B"/>
    <property type="match status" value="1"/>
</dbReference>
<comment type="catalytic activity">
    <reaction evidence="1">
        <text>Hydrolysis of terminal, non-reducing beta-D-mannose residues in beta-D-mannosides.</text>
        <dbReference type="EC" id="3.2.1.25"/>
    </reaction>
</comment>
<dbReference type="Pfam" id="PF00703">
    <property type="entry name" value="Glyco_hydro_2"/>
    <property type="match status" value="1"/>
</dbReference>
<evidence type="ECO:0000259" key="17">
    <source>
        <dbReference type="Pfam" id="PF17753"/>
    </source>
</evidence>
<dbReference type="PANTHER" id="PTHR43730">
    <property type="entry name" value="BETA-MANNOSIDASE"/>
    <property type="match status" value="1"/>
</dbReference>
<dbReference type="OrthoDB" id="9801077at2"/>
<dbReference type="GO" id="GO:0005764">
    <property type="term" value="C:lysosome"/>
    <property type="evidence" value="ECO:0007669"/>
    <property type="project" value="UniProtKB-SubCell"/>
</dbReference>
<dbReference type="InterPro" id="IPR036156">
    <property type="entry name" value="Beta-gal/glucu_dom_sf"/>
</dbReference>
<feature type="domain" description="Glycoside hydrolase family 2 immunoglobulin-like beta-sandwich" evidence="16">
    <location>
        <begin position="219"/>
        <end position="323"/>
    </location>
</feature>
<reference evidence="20 21" key="1">
    <citation type="submission" date="2016-10" db="EMBL/GenBank/DDBJ databases">
        <authorList>
            <person name="de Groot N.N."/>
        </authorList>
    </citation>
    <scope>NUCLEOTIDE SEQUENCE [LARGE SCALE GENOMIC DNA]</scope>
    <source>
        <strain evidence="20 21">D31d</strain>
    </source>
</reference>
<feature type="domain" description="Beta-mannosidase-like galactose-binding" evidence="19">
    <location>
        <begin position="32"/>
        <end position="209"/>
    </location>
</feature>
<evidence type="ECO:0000313" key="20">
    <source>
        <dbReference type="EMBL" id="SEA53298.1"/>
    </source>
</evidence>
<comment type="subcellular location">
    <subcellularLocation>
        <location evidence="2">Lysosome</location>
    </subcellularLocation>
    <subcellularLocation>
        <location evidence="3">Secreted</location>
    </subcellularLocation>
</comment>
<evidence type="ECO:0000259" key="19">
    <source>
        <dbReference type="Pfam" id="PF22666"/>
    </source>
</evidence>
<evidence type="ECO:0000256" key="5">
    <source>
        <dbReference type="ARBA" id="ARBA00011738"/>
    </source>
</evidence>
<evidence type="ECO:0000256" key="6">
    <source>
        <dbReference type="ARBA" id="ARBA00012754"/>
    </source>
</evidence>
<dbReference type="InterPro" id="IPR013783">
    <property type="entry name" value="Ig-like_fold"/>
</dbReference>
<evidence type="ECO:0000256" key="11">
    <source>
        <dbReference type="ARBA" id="ARBA00023228"/>
    </source>
</evidence>
<dbReference type="Pfam" id="PF22666">
    <property type="entry name" value="Glyco_hydro_2_N2"/>
    <property type="match status" value="1"/>
</dbReference>
<evidence type="ECO:0000313" key="21">
    <source>
        <dbReference type="Proteomes" id="UP000182257"/>
    </source>
</evidence>
<dbReference type="AlphaFoldDB" id="A0A1H4BYS5"/>
<proteinExistence type="inferred from homology"/>
<dbReference type="SUPFAM" id="SSF49303">
    <property type="entry name" value="beta-Galactosidase/glucuronidase domain"/>
    <property type="match status" value="3"/>
</dbReference>
<comment type="pathway">
    <text evidence="4">Glycan metabolism; N-glycan degradation.</text>
</comment>
<dbReference type="InterPro" id="IPR006102">
    <property type="entry name" value="Ig-like_GH2"/>
</dbReference>
<dbReference type="InterPro" id="IPR041447">
    <property type="entry name" value="Mannosidase_ig"/>
</dbReference>
<dbReference type="Pfam" id="PF17753">
    <property type="entry name" value="Ig_mannosidase"/>
    <property type="match status" value="1"/>
</dbReference>
<keyword evidence="10" id="KW-0325">Glycoprotein</keyword>
<dbReference type="GO" id="GO:0006516">
    <property type="term" value="P:glycoprotein catabolic process"/>
    <property type="evidence" value="ECO:0007669"/>
    <property type="project" value="TreeGrafter"/>
</dbReference>
<dbReference type="EC" id="3.2.1.25" evidence="6"/>
<comment type="subunit">
    <text evidence="5">Homodimer.</text>
</comment>
<keyword evidence="7" id="KW-0964">Secreted</keyword>
<dbReference type="EMBL" id="FNRF01000003">
    <property type="protein sequence ID" value="SEA53298.1"/>
    <property type="molecule type" value="Genomic_DNA"/>
</dbReference>
<feature type="domain" description="Beta-mannosidase Ig-fold" evidence="17">
    <location>
        <begin position="777"/>
        <end position="851"/>
    </location>
</feature>
<organism evidence="20 21">
    <name type="scientific">Xylanibacter ruminicola</name>
    <name type="common">Prevotella ruminicola</name>
    <dbReference type="NCBI Taxonomy" id="839"/>
    <lineage>
        <taxon>Bacteria</taxon>
        <taxon>Pseudomonadati</taxon>
        <taxon>Bacteroidota</taxon>
        <taxon>Bacteroidia</taxon>
        <taxon>Bacteroidales</taxon>
        <taxon>Prevotellaceae</taxon>
        <taxon>Xylanibacter</taxon>
    </lineage>
</organism>